<name>A0A343TIS0_9EURY</name>
<feature type="region of interest" description="Disordered" evidence="1">
    <location>
        <begin position="81"/>
        <end position="114"/>
    </location>
</feature>
<feature type="compositionally biased region" description="Acidic residues" evidence="1">
    <location>
        <begin position="188"/>
        <end position="225"/>
    </location>
</feature>
<feature type="compositionally biased region" description="Basic and acidic residues" evidence="1">
    <location>
        <begin position="131"/>
        <end position="140"/>
    </location>
</feature>
<keyword evidence="3" id="KW-1185">Reference proteome</keyword>
<evidence type="ECO:0000313" key="3">
    <source>
        <dbReference type="Proteomes" id="UP000263012"/>
    </source>
</evidence>
<gene>
    <name evidence="2" type="ORF">AArcSl_1361</name>
</gene>
<feature type="region of interest" description="Disordered" evidence="1">
    <location>
        <begin position="149"/>
        <end position="266"/>
    </location>
</feature>
<dbReference type="OrthoDB" id="241694at2157"/>
<protein>
    <submittedName>
        <fullName evidence="2">Uncharacterized protein</fullName>
    </submittedName>
</protein>
<feature type="compositionally biased region" description="Low complexity" evidence="1">
    <location>
        <begin position="105"/>
        <end position="114"/>
    </location>
</feature>
<reference evidence="3" key="1">
    <citation type="submission" date="2017-11" db="EMBL/GenBank/DDBJ databases">
        <title>Phenotypic and genomic properties of facultatively anaerobic sulfur-reducing natronoarchaea from hypersaline soda lakes.</title>
        <authorList>
            <person name="Sorokin D.Y."/>
            <person name="Kublanov I.V."/>
            <person name="Roman P."/>
            <person name="Sinninghe Damste J.S."/>
            <person name="Golyshin P.N."/>
            <person name="Rojo D."/>
            <person name="Ciordia S."/>
            <person name="Mena M.D.C."/>
            <person name="Ferrer M."/>
            <person name="Messina E."/>
            <person name="Smedile F."/>
            <person name="La Spada G."/>
            <person name="La Cono V."/>
            <person name="Yakimov M.M."/>
        </authorList>
    </citation>
    <scope>NUCLEOTIDE SEQUENCE [LARGE SCALE GENOMIC DNA]</scope>
    <source>
        <strain evidence="3">AArc-Sl</strain>
    </source>
</reference>
<dbReference type="RefSeq" id="WP_119816843.1">
    <property type="nucleotide sequence ID" value="NZ_CP025066.1"/>
</dbReference>
<evidence type="ECO:0000256" key="1">
    <source>
        <dbReference type="SAM" id="MobiDB-lite"/>
    </source>
</evidence>
<proteinExistence type="predicted"/>
<dbReference type="GeneID" id="37877710"/>
<feature type="compositionally biased region" description="Acidic residues" evidence="1">
    <location>
        <begin position="247"/>
        <end position="266"/>
    </location>
</feature>
<feature type="region of interest" description="Disordered" evidence="1">
    <location>
        <begin position="121"/>
        <end position="140"/>
    </location>
</feature>
<dbReference type="EMBL" id="CP025066">
    <property type="protein sequence ID" value="AUX08992.1"/>
    <property type="molecule type" value="Genomic_DNA"/>
</dbReference>
<accession>A0A343TIS0</accession>
<dbReference type="AlphaFoldDB" id="A0A343TIS0"/>
<evidence type="ECO:0000313" key="2">
    <source>
        <dbReference type="EMBL" id="AUX08992.1"/>
    </source>
</evidence>
<sequence length="266" mass="28765">MSARDDEELRELLGELESTLDELGTELRAEGRSRGLPRPPTPGELLRFTDRYTIPTVIAMLEATIRSLELLQAVLRLADPNRSGIDAGGAGRETRNRLSGARTEASNQLSSALSQLRTALSEANENLPEEPEARSVIEDARELSREIERKLEEDREGTGPGRDAGSSDLGRNDRAPSGAVTIDVTGESPDDEAEAGDDPNADEEPNADDEAEPDEEPEVDVDAELESIKRELDDGENRDPDAIGDGNTDDTEDTDADEQSGTNADE</sequence>
<organism evidence="2 3">
    <name type="scientific">Halalkaliarchaeum desulfuricum</name>
    <dbReference type="NCBI Taxonomy" id="2055893"/>
    <lineage>
        <taxon>Archaea</taxon>
        <taxon>Methanobacteriati</taxon>
        <taxon>Methanobacteriota</taxon>
        <taxon>Stenosarchaea group</taxon>
        <taxon>Halobacteria</taxon>
        <taxon>Halobacteriales</taxon>
        <taxon>Haloferacaceae</taxon>
        <taxon>Halalkaliarchaeum</taxon>
    </lineage>
</organism>
<feature type="compositionally biased region" description="Basic and acidic residues" evidence="1">
    <location>
        <begin position="226"/>
        <end position="241"/>
    </location>
</feature>
<dbReference type="KEGG" id="hdf:AArcSl_1361"/>
<dbReference type="Proteomes" id="UP000263012">
    <property type="component" value="Chromosome"/>
</dbReference>
<dbReference type="Pfam" id="PF24414">
    <property type="entry name" value="DUF7547"/>
    <property type="match status" value="1"/>
</dbReference>
<dbReference type="InterPro" id="IPR055969">
    <property type="entry name" value="DUF7547"/>
</dbReference>